<dbReference type="InterPro" id="IPR052408">
    <property type="entry name" value="Exonuclease_MUT-7-like"/>
</dbReference>
<feature type="domain" description="3'-5' exonuclease" evidence="4">
    <location>
        <begin position="10"/>
        <end position="207"/>
    </location>
</feature>
<comment type="caution">
    <text evidence="5">The sequence shown here is derived from an EMBL/GenBank/DDBJ whole genome shotgun (WGS) entry which is preliminary data.</text>
</comment>
<dbReference type="PANTHER" id="PTHR47765">
    <property type="entry name" value="3'-5' EXONUCLEASE DOMAIN-CONTAINING PROTEIN"/>
    <property type="match status" value="1"/>
</dbReference>
<gene>
    <name evidence="5" type="ORF">AAHA92_32122</name>
</gene>
<accession>A0ABD1FJQ9</accession>
<dbReference type="SUPFAM" id="SSF53098">
    <property type="entry name" value="Ribonuclease H-like"/>
    <property type="match status" value="1"/>
</dbReference>
<evidence type="ECO:0000313" key="5">
    <source>
        <dbReference type="EMBL" id="KAL1532064.1"/>
    </source>
</evidence>
<evidence type="ECO:0000259" key="4">
    <source>
        <dbReference type="SMART" id="SM00474"/>
    </source>
</evidence>
<dbReference type="InterPro" id="IPR012337">
    <property type="entry name" value="RNaseH-like_sf"/>
</dbReference>
<evidence type="ECO:0000256" key="3">
    <source>
        <dbReference type="ARBA" id="ARBA00022839"/>
    </source>
</evidence>
<keyword evidence="2" id="KW-0378">Hydrolase</keyword>
<organism evidence="5 6">
    <name type="scientific">Salvia divinorum</name>
    <name type="common">Maria pastora</name>
    <name type="synonym">Diviner's sage</name>
    <dbReference type="NCBI Taxonomy" id="28513"/>
    <lineage>
        <taxon>Eukaryota</taxon>
        <taxon>Viridiplantae</taxon>
        <taxon>Streptophyta</taxon>
        <taxon>Embryophyta</taxon>
        <taxon>Tracheophyta</taxon>
        <taxon>Spermatophyta</taxon>
        <taxon>Magnoliopsida</taxon>
        <taxon>eudicotyledons</taxon>
        <taxon>Gunneridae</taxon>
        <taxon>Pentapetalae</taxon>
        <taxon>asterids</taxon>
        <taxon>lamiids</taxon>
        <taxon>Lamiales</taxon>
        <taxon>Lamiaceae</taxon>
        <taxon>Nepetoideae</taxon>
        <taxon>Mentheae</taxon>
        <taxon>Salviinae</taxon>
        <taxon>Salvia</taxon>
        <taxon>Salvia subgen. Calosphace</taxon>
    </lineage>
</organism>
<dbReference type="InterPro" id="IPR002562">
    <property type="entry name" value="3'-5'_exonuclease_dom"/>
</dbReference>
<keyword evidence="1" id="KW-0540">Nuclease</keyword>
<dbReference type="EMBL" id="JBEAFC010000014">
    <property type="protein sequence ID" value="KAL1532064.1"/>
    <property type="molecule type" value="Genomic_DNA"/>
</dbReference>
<dbReference type="CDD" id="cd06146">
    <property type="entry name" value="mut-7_like_exo"/>
    <property type="match status" value="1"/>
</dbReference>
<dbReference type="AlphaFoldDB" id="A0ABD1FJQ9"/>
<dbReference type="InterPro" id="IPR036397">
    <property type="entry name" value="RNaseH_sf"/>
</dbReference>
<protein>
    <recommendedName>
        <fullName evidence="4">3'-5' exonuclease domain-containing protein</fullName>
    </recommendedName>
</protein>
<proteinExistence type="predicted"/>
<dbReference type="SMART" id="SM00474">
    <property type="entry name" value="35EXOc"/>
    <property type="match status" value="1"/>
</dbReference>
<sequence>MEGQKQALSIHLVTSHDSPEFAHLTHALTRSSVIGLDAEWKPNRQASSFPAVSLLQIACRLVAAPESPVFLIDLQTIDTPPVYELLKQVFAAPDVLKLGFRFKQDLVYLSSTFCDRACAPGFDRVEPFIDISAIYNHIQTKQQGRRTPKQTKSLATICEEVLGTSLSKELQCSDWSQRPLTEEQKKYAAADAHCLVEIFNVFHAKVVREGKLSQPSDPGLKQMFQISSGDNIVTRATLVEASNMIRATMPELDSIQTTEEADSMKSNDLNKQVLDDSFLWVVRKHGDRILLKNSDRKPKTSKKKAKKIISKPKTSEIMEDWQGPPPWDPSTGGDACPKFLCDVMVEGLAKHLRCVGIDAAIPHLRKPDTRDLIDQAQKEKRVLLTRDAKILRHEYLIKNQIYRLKSLLKNDQLLEVIDMFQLKISEDQLMSRCTKCNGKFIQKPLTTQEAVEAAKGFQVIPNCLFNRNLEFWQCMDCNQLYWEGTQYHNAVQKFIDVCKLNEQSEGEGDDARLARSGPVQRHSSPLSRCQFCTGLVELENCTASSSQSGLAYGSNYSSEDEITGDYTVVKVRFDSNYRVERNDLIIRFIPKSYKMTLGATFVNDHPQAVVGLR</sequence>
<dbReference type="InterPro" id="IPR002782">
    <property type="entry name" value="Mut7-C_RNAse_dom"/>
</dbReference>
<dbReference type="PANTHER" id="PTHR47765:SF2">
    <property type="entry name" value="EXONUCLEASE MUT-7 HOMOLOG"/>
    <property type="match status" value="1"/>
</dbReference>
<reference evidence="5 6" key="1">
    <citation type="submission" date="2024-06" db="EMBL/GenBank/DDBJ databases">
        <title>A chromosome level genome sequence of Diviner's sage (Salvia divinorum).</title>
        <authorList>
            <person name="Ford S.A."/>
            <person name="Ro D.-K."/>
            <person name="Ness R.W."/>
            <person name="Phillips M.A."/>
        </authorList>
    </citation>
    <scope>NUCLEOTIDE SEQUENCE [LARGE SCALE GENOMIC DNA]</scope>
    <source>
        <strain evidence="5">SAF-2024a</strain>
        <tissue evidence="5">Leaf</tissue>
    </source>
</reference>
<evidence type="ECO:0000256" key="1">
    <source>
        <dbReference type="ARBA" id="ARBA00022722"/>
    </source>
</evidence>
<dbReference type="Pfam" id="PF01612">
    <property type="entry name" value="DNA_pol_A_exo1"/>
    <property type="match status" value="1"/>
</dbReference>
<keyword evidence="6" id="KW-1185">Reference proteome</keyword>
<dbReference type="Pfam" id="PF01927">
    <property type="entry name" value="Mut7-C"/>
    <property type="match status" value="1"/>
</dbReference>
<name>A0ABD1FJQ9_SALDI</name>
<dbReference type="GO" id="GO:0004527">
    <property type="term" value="F:exonuclease activity"/>
    <property type="evidence" value="ECO:0007669"/>
    <property type="project" value="UniProtKB-KW"/>
</dbReference>
<evidence type="ECO:0000313" key="6">
    <source>
        <dbReference type="Proteomes" id="UP001567538"/>
    </source>
</evidence>
<keyword evidence="3" id="KW-0269">Exonuclease</keyword>
<dbReference type="InterPro" id="IPR037432">
    <property type="entry name" value="Mut-7_DEDDy_dom"/>
</dbReference>
<dbReference type="Gene3D" id="3.30.420.10">
    <property type="entry name" value="Ribonuclease H-like superfamily/Ribonuclease H"/>
    <property type="match status" value="1"/>
</dbReference>
<evidence type="ECO:0000256" key="2">
    <source>
        <dbReference type="ARBA" id="ARBA00022801"/>
    </source>
</evidence>
<dbReference type="Proteomes" id="UP001567538">
    <property type="component" value="Unassembled WGS sequence"/>
</dbReference>